<feature type="transmembrane region" description="Helical" evidence="7">
    <location>
        <begin position="12"/>
        <end position="30"/>
    </location>
</feature>
<evidence type="ECO:0000256" key="6">
    <source>
        <dbReference type="ARBA" id="ARBA00023136"/>
    </source>
</evidence>
<dbReference type="EMBL" id="AZGQ01000011">
    <property type="protein sequence ID" value="ETA82924.1"/>
    <property type="molecule type" value="Genomic_DNA"/>
</dbReference>
<evidence type="ECO:0000313" key="9">
    <source>
        <dbReference type="Proteomes" id="UP000018554"/>
    </source>
</evidence>
<keyword evidence="9" id="KW-1185">Reference proteome</keyword>
<dbReference type="PATRIC" id="fig|1073362.3.peg.1998"/>
<dbReference type="InterPro" id="IPR032808">
    <property type="entry name" value="DoxX"/>
</dbReference>
<dbReference type="AlphaFoldDB" id="V7IC43"/>
<evidence type="ECO:0000256" key="1">
    <source>
        <dbReference type="ARBA" id="ARBA00004651"/>
    </source>
</evidence>
<organism evidence="8 9">
    <name type="scientific">Eikenella corrodens CC92I</name>
    <dbReference type="NCBI Taxonomy" id="1073362"/>
    <lineage>
        <taxon>Bacteria</taxon>
        <taxon>Pseudomonadati</taxon>
        <taxon>Pseudomonadota</taxon>
        <taxon>Betaproteobacteria</taxon>
        <taxon>Neisseriales</taxon>
        <taxon>Neisseriaceae</taxon>
        <taxon>Eikenella</taxon>
    </lineage>
</organism>
<gene>
    <name evidence="8" type="ORF">HMPREF1177_01750</name>
</gene>
<dbReference type="HOGENOM" id="CLU_058421_2_1_4"/>
<keyword evidence="5 7" id="KW-1133">Transmembrane helix</keyword>
<sequence length="138" mass="14754">MNANWENCRSMVLSVLRIAAGYMFMLHGSAKLLGLPHVEMFDGLQLFSLYGVAGMLELGGGLLVLLGLFTRPAAFILSGQMAVAYFIGHVSGKGHALIPFMNGGEAAALFSFVFLYLAAAGGGKWSLDAMLCKKRQGY</sequence>
<evidence type="ECO:0000256" key="4">
    <source>
        <dbReference type="ARBA" id="ARBA00022692"/>
    </source>
</evidence>
<comment type="similarity">
    <text evidence="2">Belongs to the DoxX family.</text>
</comment>
<keyword evidence="3" id="KW-1003">Cell membrane</keyword>
<evidence type="ECO:0000256" key="7">
    <source>
        <dbReference type="SAM" id="Phobius"/>
    </source>
</evidence>
<dbReference type="PANTHER" id="PTHR33452:SF4">
    <property type="entry name" value="BLL4328 PROTEIN"/>
    <property type="match status" value="1"/>
</dbReference>
<feature type="transmembrane region" description="Helical" evidence="7">
    <location>
        <begin position="107"/>
        <end position="127"/>
    </location>
</feature>
<comment type="caution">
    <text evidence="8">The sequence shown here is derived from an EMBL/GenBank/DDBJ whole genome shotgun (WGS) entry which is preliminary data.</text>
</comment>
<comment type="subcellular location">
    <subcellularLocation>
        <location evidence="1">Cell membrane</location>
        <topology evidence="1">Multi-pass membrane protein</topology>
    </subcellularLocation>
</comment>
<evidence type="ECO:0000256" key="2">
    <source>
        <dbReference type="ARBA" id="ARBA00006679"/>
    </source>
</evidence>
<dbReference type="InterPro" id="IPR051907">
    <property type="entry name" value="DoxX-like_oxidoreductase"/>
</dbReference>
<dbReference type="RefSeq" id="WP_023887733.1">
    <property type="nucleotide sequence ID" value="NZ_KI635564.1"/>
</dbReference>
<evidence type="ECO:0000256" key="3">
    <source>
        <dbReference type="ARBA" id="ARBA00022475"/>
    </source>
</evidence>
<evidence type="ECO:0000256" key="5">
    <source>
        <dbReference type="ARBA" id="ARBA00022989"/>
    </source>
</evidence>
<name>V7IC43_EIKCO</name>
<evidence type="ECO:0008006" key="10">
    <source>
        <dbReference type="Google" id="ProtNLM"/>
    </source>
</evidence>
<accession>V7IC43</accession>
<keyword evidence="4 7" id="KW-0812">Transmembrane</keyword>
<keyword evidence="6 7" id="KW-0472">Membrane</keyword>
<dbReference type="Proteomes" id="UP000018554">
    <property type="component" value="Unassembled WGS sequence"/>
</dbReference>
<reference evidence="8 9" key="1">
    <citation type="submission" date="2013-11" db="EMBL/GenBank/DDBJ databases">
        <title>The Genome Sequence of Eikenella corrodens CC92I.</title>
        <authorList>
            <consortium name="The Broad Institute Genomics Platform"/>
            <person name="Earl A."/>
            <person name="Allen-Vercoe E."/>
            <person name="Daigneault M."/>
            <person name="Young S.K."/>
            <person name="Zeng Q."/>
            <person name="Gargeya S."/>
            <person name="Fitzgerald M."/>
            <person name="Abouelleil A."/>
            <person name="Alvarado L."/>
            <person name="Chapman S.B."/>
            <person name="Gainer-Dewar J."/>
            <person name="Goldberg J."/>
            <person name="Griggs A."/>
            <person name="Gujja S."/>
            <person name="Hansen M."/>
            <person name="Howarth C."/>
            <person name="Imamovic A."/>
            <person name="Ireland A."/>
            <person name="Larimer J."/>
            <person name="McCowan C."/>
            <person name="Murphy C."/>
            <person name="Pearson M."/>
            <person name="Poon T.W."/>
            <person name="Priest M."/>
            <person name="Roberts A."/>
            <person name="Saif S."/>
            <person name="Shea T."/>
            <person name="Sykes S."/>
            <person name="Wortman J."/>
            <person name="Nusbaum C."/>
            <person name="Birren B."/>
        </authorList>
    </citation>
    <scope>NUCLEOTIDE SEQUENCE [LARGE SCALE GENOMIC DNA]</scope>
    <source>
        <strain evidence="8 9">CC92I</strain>
    </source>
</reference>
<protein>
    <recommendedName>
        <fullName evidence="10">DoxX family protein</fullName>
    </recommendedName>
</protein>
<dbReference type="PANTHER" id="PTHR33452">
    <property type="entry name" value="OXIDOREDUCTASE CATD-RELATED"/>
    <property type="match status" value="1"/>
</dbReference>
<feature type="transmembrane region" description="Helical" evidence="7">
    <location>
        <begin position="50"/>
        <end position="70"/>
    </location>
</feature>
<proteinExistence type="inferred from homology"/>
<evidence type="ECO:0000313" key="8">
    <source>
        <dbReference type="EMBL" id="ETA82924.1"/>
    </source>
</evidence>
<dbReference type="Pfam" id="PF07681">
    <property type="entry name" value="DoxX"/>
    <property type="match status" value="1"/>
</dbReference>
<dbReference type="GO" id="GO:0005886">
    <property type="term" value="C:plasma membrane"/>
    <property type="evidence" value="ECO:0007669"/>
    <property type="project" value="UniProtKB-SubCell"/>
</dbReference>